<evidence type="ECO:0000256" key="5">
    <source>
        <dbReference type="ARBA" id="ARBA00023284"/>
    </source>
</evidence>
<dbReference type="GO" id="GO:0045454">
    <property type="term" value="P:cell redox homeostasis"/>
    <property type="evidence" value="ECO:0007669"/>
    <property type="project" value="TreeGrafter"/>
</dbReference>
<dbReference type="CDD" id="cd02947">
    <property type="entry name" value="TRX_family"/>
    <property type="match status" value="1"/>
</dbReference>
<protein>
    <submittedName>
        <fullName evidence="7">Mitochondrial thioredoxin</fullName>
    </submittedName>
</protein>
<evidence type="ECO:0000256" key="2">
    <source>
        <dbReference type="ARBA" id="ARBA00022448"/>
    </source>
</evidence>
<evidence type="ECO:0000313" key="7">
    <source>
        <dbReference type="EMBL" id="AAX51223.1"/>
    </source>
</evidence>
<keyword evidence="4" id="KW-1015">Disulfide bond</keyword>
<dbReference type="InterPro" id="IPR005746">
    <property type="entry name" value="Thioredoxin"/>
</dbReference>
<dbReference type="PRINTS" id="PR00421">
    <property type="entry name" value="THIOREDOXIN"/>
</dbReference>
<evidence type="ECO:0000259" key="6">
    <source>
        <dbReference type="PROSITE" id="PS51352"/>
    </source>
</evidence>
<dbReference type="PROSITE" id="PS51352">
    <property type="entry name" value="THIOREDOXIN_2"/>
    <property type="match status" value="1"/>
</dbReference>
<proteinExistence type="evidence at transcript level"/>
<feature type="domain" description="Thioredoxin" evidence="6">
    <location>
        <begin position="28"/>
        <end position="144"/>
    </location>
</feature>
<dbReference type="NCBIfam" id="TIGR01068">
    <property type="entry name" value="thioredoxin"/>
    <property type="match status" value="1"/>
</dbReference>
<dbReference type="GO" id="GO:0015035">
    <property type="term" value="F:protein-disulfide reductase activity"/>
    <property type="evidence" value="ECO:0007669"/>
    <property type="project" value="InterPro"/>
</dbReference>
<accession>Q58HK3</accession>
<dbReference type="InterPro" id="IPR013766">
    <property type="entry name" value="Thioredoxin_domain"/>
</dbReference>
<dbReference type="EMBL" id="AY948980">
    <property type="protein sequence ID" value="AAX51223.1"/>
    <property type="molecule type" value="mRNA"/>
</dbReference>
<dbReference type="PANTHER" id="PTHR43601:SF3">
    <property type="entry name" value="THIOREDOXIN, MITOCHONDRIAL"/>
    <property type="match status" value="1"/>
</dbReference>
<dbReference type="PANTHER" id="PTHR43601">
    <property type="entry name" value="THIOREDOXIN, MITOCHONDRIAL"/>
    <property type="match status" value="1"/>
</dbReference>
<evidence type="ECO:0000256" key="3">
    <source>
        <dbReference type="ARBA" id="ARBA00022982"/>
    </source>
</evidence>
<dbReference type="InterPro" id="IPR036249">
    <property type="entry name" value="Thioredoxin-like_sf"/>
</dbReference>
<dbReference type="GO" id="GO:0005739">
    <property type="term" value="C:mitochondrion"/>
    <property type="evidence" value="ECO:0007669"/>
    <property type="project" value="TreeGrafter"/>
</dbReference>
<dbReference type="SUPFAM" id="SSF52833">
    <property type="entry name" value="Thioredoxin-like"/>
    <property type="match status" value="1"/>
</dbReference>
<name>Q58HK3_SCHMA</name>
<dbReference type="Gene3D" id="3.40.30.10">
    <property type="entry name" value="Glutaredoxin"/>
    <property type="match status" value="1"/>
</dbReference>
<keyword evidence="2" id="KW-0813">Transport</keyword>
<organism evidence="7">
    <name type="scientific">Schistosoma mansoni</name>
    <name type="common">Blood fluke</name>
    <dbReference type="NCBI Taxonomy" id="6183"/>
    <lineage>
        <taxon>Eukaryota</taxon>
        <taxon>Metazoa</taxon>
        <taxon>Spiralia</taxon>
        <taxon>Lophotrochozoa</taxon>
        <taxon>Platyhelminthes</taxon>
        <taxon>Trematoda</taxon>
        <taxon>Digenea</taxon>
        <taxon>Strigeidida</taxon>
        <taxon>Schistosomatoidea</taxon>
        <taxon>Schistosomatidae</taxon>
        <taxon>Schistosoma</taxon>
    </lineage>
</organism>
<sequence length="147" mass="16803">MMINFPSIRLLKYTVGSAFCSVPFSRLLSNTTTYPEYGIINIQDDSDFHKRVLNNPAPVIVDFHAKWCGPCKILGPRLENIMKSYMNSVLLAKVDIDQLDSVAEKYKIKVVPTVISIKNGKEIERFEGNKEEEFIRRRIENVLAHNG</sequence>
<dbReference type="AlphaFoldDB" id="Q58HK3"/>
<keyword evidence="3" id="KW-0249">Electron transport</keyword>
<dbReference type="InterPro" id="IPR017937">
    <property type="entry name" value="Thioredoxin_CS"/>
</dbReference>
<keyword evidence="5" id="KW-0676">Redox-active center</keyword>
<dbReference type="Pfam" id="PF00085">
    <property type="entry name" value="Thioredoxin"/>
    <property type="match status" value="1"/>
</dbReference>
<dbReference type="PROSITE" id="PS00194">
    <property type="entry name" value="THIOREDOXIN_1"/>
    <property type="match status" value="1"/>
</dbReference>
<evidence type="ECO:0000256" key="4">
    <source>
        <dbReference type="ARBA" id="ARBA00023157"/>
    </source>
</evidence>
<evidence type="ECO:0000256" key="1">
    <source>
        <dbReference type="ARBA" id="ARBA00008987"/>
    </source>
</evidence>
<dbReference type="FunFam" id="3.40.30.10:FF:000001">
    <property type="entry name" value="Thioredoxin"/>
    <property type="match status" value="1"/>
</dbReference>
<reference evidence="7" key="1">
    <citation type="submission" date="2005-03" db="EMBL/GenBank/DDBJ databases">
        <title>Mitochondrial Thioredoxin in Schistosoma mansoni.</title>
        <authorList>
            <person name="Henricks L.L."/>
            <person name="Williams D.L."/>
        </authorList>
    </citation>
    <scope>NUCLEOTIDE SEQUENCE</scope>
</reference>
<comment type="similarity">
    <text evidence="1">Belongs to the thioredoxin family.</text>
</comment>